<comment type="caution">
    <text evidence="2">The sequence shown here is derived from an EMBL/GenBank/DDBJ whole genome shotgun (WGS) entry which is preliminary data.</text>
</comment>
<feature type="transmembrane region" description="Helical" evidence="1">
    <location>
        <begin position="79"/>
        <end position="98"/>
    </location>
</feature>
<reference evidence="3" key="1">
    <citation type="journal article" date="2019" name="Int. J. Syst. Evol. Microbiol.">
        <title>The Global Catalogue of Microorganisms (GCM) 10K type strain sequencing project: providing services to taxonomists for standard genome sequencing and annotation.</title>
        <authorList>
            <consortium name="The Broad Institute Genomics Platform"/>
            <consortium name="The Broad Institute Genome Sequencing Center for Infectious Disease"/>
            <person name="Wu L."/>
            <person name="Ma J."/>
        </authorList>
    </citation>
    <scope>NUCLEOTIDE SEQUENCE [LARGE SCALE GENOMIC DNA]</scope>
    <source>
        <strain evidence="3">JCM 4816</strain>
    </source>
</reference>
<feature type="transmembrane region" description="Helical" evidence="1">
    <location>
        <begin position="128"/>
        <end position="149"/>
    </location>
</feature>
<sequence length="377" mass="40080">MTEESGESGITEKRVSWAELLFDLVFVLCVTQVSALLHAHHDWRGLLHAFVVLVPVYWTWVGTSVLADITDTETPRGRLGIFAIGLTGLFLALALPQAYGSRGLLFGAAYLAARWLLAAQIKLGEGTLVGPMGVGAFLTGPLLLAGGLVDGWPRTALWGVAAAADLATPLAVRRKLLHIPFHPQHLPERFGLFLIIALGETLVSIGIPVASSARVTAAELVAVTLAYVLVCALWWVYFHYAADAMRHAMRTAAVPTDIVRQVLSYGHLSLVTGVIGVAAGISAAVTHPDRLLGVQTAILLFGGTALYLATFEYTRYRMFRLHSTTRLAGAAGVAVAAPLAAVLPSAGCLALMAALVVALNIWEFHRVRAQQGARGTA</sequence>
<feature type="transmembrane region" description="Helical" evidence="1">
    <location>
        <begin position="45"/>
        <end position="67"/>
    </location>
</feature>
<dbReference type="EMBL" id="JBHSQJ010000082">
    <property type="protein sequence ID" value="MFC5909408.1"/>
    <property type="molecule type" value="Genomic_DNA"/>
</dbReference>
<dbReference type="Pfam" id="PF06772">
    <property type="entry name" value="LtrA"/>
    <property type="match status" value="1"/>
</dbReference>
<keyword evidence="3" id="KW-1185">Reference proteome</keyword>
<dbReference type="Proteomes" id="UP001596174">
    <property type="component" value="Unassembled WGS sequence"/>
</dbReference>
<feature type="transmembrane region" description="Helical" evidence="1">
    <location>
        <begin position="330"/>
        <end position="362"/>
    </location>
</feature>
<dbReference type="RefSeq" id="WP_380585178.1">
    <property type="nucleotide sequence ID" value="NZ_JBHSQJ010000082.1"/>
</dbReference>
<keyword evidence="1" id="KW-1133">Transmembrane helix</keyword>
<keyword evidence="1" id="KW-0812">Transmembrane</keyword>
<feature type="transmembrane region" description="Helical" evidence="1">
    <location>
        <begin position="262"/>
        <end position="285"/>
    </location>
</feature>
<name>A0ABW1G565_9ACTN</name>
<evidence type="ECO:0000313" key="2">
    <source>
        <dbReference type="EMBL" id="MFC5909408.1"/>
    </source>
</evidence>
<evidence type="ECO:0000313" key="3">
    <source>
        <dbReference type="Proteomes" id="UP001596174"/>
    </source>
</evidence>
<accession>A0ABW1G565</accession>
<keyword evidence="1" id="KW-0472">Membrane</keyword>
<feature type="transmembrane region" description="Helical" evidence="1">
    <location>
        <begin position="192"/>
        <end position="211"/>
    </location>
</feature>
<protein>
    <submittedName>
        <fullName evidence="2">Low temperature requirement protein A</fullName>
    </submittedName>
</protein>
<feature type="transmembrane region" description="Helical" evidence="1">
    <location>
        <begin position="217"/>
        <end position="241"/>
    </location>
</feature>
<proteinExistence type="predicted"/>
<feature type="transmembrane region" description="Helical" evidence="1">
    <location>
        <begin position="291"/>
        <end position="309"/>
    </location>
</feature>
<organism evidence="2 3">
    <name type="scientific">Streptacidiphilus monticola</name>
    <dbReference type="NCBI Taxonomy" id="2161674"/>
    <lineage>
        <taxon>Bacteria</taxon>
        <taxon>Bacillati</taxon>
        <taxon>Actinomycetota</taxon>
        <taxon>Actinomycetes</taxon>
        <taxon>Kitasatosporales</taxon>
        <taxon>Streptomycetaceae</taxon>
        <taxon>Streptacidiphilus</taxon>
    </lineage>
</organism>
<feature type="transmembrane region" description="Helical" evidence="1">
    <location>
        <begin position="20"/>
        <end position="39"/>
    </location>
</feature>
<evidence type="ECO:0000256" key="1">
    <source>
        <dbReference type="SAM" id="Phobius"/>
    </source>
</evidence>
<dbReference type="InterPro" id="IPR010640">
    <property type="entry name" value="Low_temperature_requirement_A"/>
</dbReference>
<gene>
    <name evidence="2" type="ORF">ACFP3V_19590</name>
</gene>
<dbReference type="PANTHER" id="PTHR36840:SF1">
    <property type="entry name" value="BLL5714 PROTEIN"/>
    <property type="match status" value="1"/>
</dbReference>
<dbReference type="PANTHER" id="PTHR36840">
    <property type="entry name" value="BLL5714 PROTEIN"/>
    <property type="match status" value="1"/>
</dbReference>